<reference evidence="1" key="1">
    <citation type="journal article" date="2022" name="bioRxiv">
        <title>Sequencing and chromosome-scale assembly of the giantPleurodeles waltlgenome.</title>
        <authorList>
            <person name="Brown T."/>
            <person name="Elewa A."/>
            <person name="Iarovenko S."/>
            <person name="Subramanian E."/>
            <person name="Araus A.J."/>
            <person name="Petzold A."/>
            <person name="Susuki M."/>
            <person name="Suzuki K.-i.T."/>
            <person name="Hayashi T."/>
            <person name="Toyoda A."/>
            <person name="Oliveira C."/>
            <person name="Osipova E."/>
            <person name="Leigh N.D."/>
            <person name="Simon A."/>
            <person name="Yun M.H."/>
        </authorList>
    </citation>
    <scope>NUCLEOTIDE SEQUENCE</scope>
    <source>
        <strain evidence="1">20211129_DDA</strain>
        <tissue evidence="1">Liver</tissue>
    </source>
</reference>
<comment type="caution">
    <text evidence="1">The sequence shown here is derived from an EMBL/GenBank/DDBJ whole genome shotgun (WGS) entry which is preliminary data.</text>
</comment>
<gene>
    <name evidence="1" type="ORF">NDU88_002126</name>
</gene>
<accession>A0AAV7LDB1</accession>
<protein>
    <submittedName>
        <fullName evidence="1">Uncharacterized protein</fullName>
    </submittedName>
</protein>
<proteinExistence type="predicted"/>
<name>A0AAV7LDB1_PLEWA</name>
<dbReference type="EMBL" id="JANPWB010000015">
    <property type="protein sequence ID" value="KAJ1088972.1"/>
    <property type="molecule type" value="Genomic_DNA"/>
</dbReference>
<dbReference type="Proteomes" id="UP001066276">
    <property type="component" value="Chromosome 11"/>
</dbReference>
<dbReference type="AlphaFoldDB" id="A0AAV7LDB1"/>
<evidence type="ECO:0000313" key="1">
    <source>
        <dbReference type="EMBL" id="KAJ1088972.1"/>
    </source>
</evidence>
<evidence type="ECO:0000313" key="2">
    <source>
        <dbReference type="Proteomes" id="UP001066276"/>
    </source>
</evidence>
<organism evidence="1 2">
    <name type="scientific">Pleurodeles waltl</name>
    <name type="common">Iberian ribbed newt</name>
    <dbReference type="NCBI Taxonomy" id="8319"/>
    <lineage>
        <taxon>Eukaryota</taxon>
        <taxon>Metazoa</taxon>
        <taxon>Chordata</taxon>
        <taxon>Craniata</taxon>
        <taxon>Vertebrata</taxon>
        <taxon>Euteleostomi</taxon>
        <taxon>Amphibia</taxon>
        <taxon>Batrachia</taxon>
        <taxon>Caudata</taxon>
        <taxon>Salamandroidea</taxon>
        <taxon>Salamandridae</taxon>
        <taxon>Pleurodelinae</taxon>
        <taxon>Pleurodeles</taxon>
    </lineage>
</organism>
<sequence>MTLHKLDGCVAAKVNMVLEQTKLFSCVQGADEDIASYVAALRGLSLTCQFENLSDSLIRDQIMRCTETKRVKEKLLIKDPTLEEAIEIAKGLEHTQLWMKEMDKNSGSQLLKEQSAKVSEVYMPIDEVKKVKPSEKTQALDKSNDKAQF</sequence>
<keyword evidence="2" id="KW-1185">Reference proteome</keyword>
<dbReference type="PANTHER" id="PTHR33198">
    <property type="entry name" value="ANK_REP_REGION DOMAIN-CONTAINING PROTEIN-RELATED"/>
    <property type="match status" value="1"/>
</dbReference>